<protein>
    <submittedName>
        <fullName evidence="2">Uncharacterized protein</fullName>
    </submittedName>
</protein>
<name>A0ABP0JND8_9DINO</name>
<accession>A0ABP0JND8</accession>
<proteinExistence type="predicted"/>
<dbReference type="InterPro" id="IPR004963">
    <property type="entry name" value="PAE/NOTUM"/>
</dbReference>
<organism evidence="2 4">
    <name type="scientific">Durusdinium trenchii</name>
    <dbReference type="NCBI Taxonomy" id="1381693"/>
    <lineage>
        <taxon>Eukaryota</taxon>
        <taxon>Sar</taxon>
        <taxon>Alveolata</taxon>
        <taxon>Dinophyceae</taxon>
        <taxon>Suessiales</taxon>
        <taxon>Symbiodiniaceae</taxon>
        <taxon>Durusdinium</taxon>
    </lineage>
</organism>
<gene>
    <name evidence="2" type="ORF">CCMP2556_LOCUS12222</name>
    <name evidence="3" type="ORF">CCMP2556_LOCUS12374</name>
</gene>
<dbReference type="Proteomes" id="UP001642484">
    <property type="component" value="Unassembled WGS sequence"/>
</dbReference>
<dbReference type="Pfam" id="PF03283">
    <property type="entry name" value="PAE"/>
    <property type="match status" value="1"/>
</dbReference>
<evidence type="ECO:0000313" key="2">
    <source>
        <dbReference type="EMBL" id="CAK9015785.1"/>
    </source>
</evidence>
<feature type="transmembrane region" description="Helical" evidence="1">
    <location>
        <begin position="152"/>
        <end position="174"/>
    </location>
</feature>
<feature type="transmembrane region" description="Helical" evidence="1">
    <location>
        <begin position="56"/>
        <end position="78"/>
    </location>
</feature>
<keyword evidence="1" id="KW-0472">Membrane</keyword>
<reference evidence="2 4" key="1">
    <citation type="submission" date="2024-02" db="EMBL/GenBank/DDBJ databases">
        <authorList>
            <person name="Chen Y."/>
            <person name="Shah S."/>
            <person name="Dougan E. K."/>
            <person name="Thang M."/>
            <person name="Chan C."/>
        </authorList>
    </citation>
    <scope>NUCLEOTIDE SEQUENCE [LARGE SCALE GENOMIC DNA]</scope>
</reference>
<dbReference type="EMBL" id="CAXAMN010006002">
    <property type="protein sequence ID" value="CAK9016130.1"/>
    <property type="molecule type" value="Genomic_DNA"/>
</dbReference>
<feature type="transmembrane region" description="Helical" evidence="1">
    <location>
        <begin position="118"/>
        <end position="140"/>
    </location>
</feature>
<keyword evidence="1" id="KW-0812">Transmembrane</keyword>
<comment type="caution">
    <text evidence="2">The sequence shown here is derived from an EMBL/GenBank/DDBJ whole genome shotgun (WGS) entry which is preliminary data.</text>
</comment>
<keyword evidence="1" id="KW-1133">Transmembrane helix</keyword>
<dbReference type="PANTHER" id="PTHR21562">
    <property type="entry name" value="NOTUM-RELATED"/>
    <property type="match status" value="1"/>
</dbReference>
<feature type="transmembrane region" description="Helical" evidence="1">
    <location>
        <begin position="29"/>
        <end position="50"/>
    </location>
</feature>
<sequence>MATSDSEEKQLLQSREATVSAAEDSSCNWAVILGTLLAIGALVSLFVVIFSAFVTLWLWPILGALLLVGHGLLLFAVADSQTRLATPAKLSAAALFLEVLCYVFLVPTYLFRSFIVPWWWWNASVILFVLPSLILLWVTICQSLCGTTVEKCSAGGLMVISLVILLVGVLLLVAGNFSPSLMPPPSVDLSSSLLPGRFVEEIQTIRNHVQMASGELDATVGYEICDMATSECSMKKFVGWTVVKPGGATACLDGDFKFVVYPGDPGRLLFHLHGGGACWNWVTFLLGMCSKKAPMKPTGIFNVTNPDNPFYNWTLVDVPYCSGDVFGGATENFWIMAHQTASAWKSQAGYANVNSVLDWVKVQFAGAVPALRTLSKFVVAGESAGSLGVQIWATNLLRRLESHYEPENTILIGDSFVGAIPGDTDLFQRQVIDFWGVCQSGVVPEELEPDCTPNRLVMTDFPETTMQLFPSVRYMMIDSKFDEVQTAFGDAVVVFDDLWTVLWKGIGSIPLFTNATFYEQLSGDLVVYSAYKQFSAYLVDARQHTYTVWPLDVMWSTTPAGPSNDCSSPDVGERLLEWLSPYSEEKAPYQCYNTEEDAPNWIGQYCDHMLPWQVGRCEPSN</sequence>
<evidence type="ECO:0000313" key="4">
    <source>
        <dbReference type="Proteomes" id="UP001642484"/>
    </source>
</evidence>
<dbReference type="EMBL" id="CAXAMN010005891">
    <property type="protein sequence ID" value="CAK9015785.1"/>
    <property type="molecule type" value="Genomic_DNA"/>
</dbReference>
<feature type="transmembrane region" description="Helical" evidence="1">
    <location>
        <begin position="90"/>
        <end position="112"/>
    </location>
</feature>
<dbReference type="PANTHER" id="PTHR21562:SF83">
    <property type="entry name" value="PECTIN ACETYLESTERASE 4"/>
    <property type="match status" value="1"/>
</dbReference>
<evidence type="ECO:0000313" key="3">
    <source>
        <dbReference type="EMBL" id="CAK9016130.1"/>
    </source>
</evidence>
<keyword evidence="4" id="KW-1185">Reference proteome</keyword>
<evidence type="ECO:0000256" key="1">
    <source>
        <dbReference type="SAM" id="Phobius"/>
    </source>
</evidence>